<evidence type="ECO:0000256" key="3">
    <source>
        <dbReference type="PIRSR" id="PIRSR605511-2"/>
    </source>
</evidence>
<keyword evidence="1" id="KW-0378">Hydrolase</keyword>
<accession>H0F816</accession>
<dbReference type="OrthoDB" id="241638at2"/>
<evidence type="ECO:0000256" key="1">
    <source>
        <dbReference type="ARBA" id="ARBA00022801"/>
    </source>
</evidence>
<sequence>MWEPSETYPDPAIEVLDSRFLQYRLSNAAIELLATGIRYGEGPVWFGDGRCLLWSDIPANRLMRWDEESGAVSVHRTPSGFANGNTRDREGRLVSCEHGGRRVVRTEYDGALTVLADGFDGKRLNSPNDVVVRRDGSVWFTDPTFGILNDYEGFKAAPELPTHVYRLDPASGRLQVVVDDIQNPNGLCFSPDETLLYVVDNGSRPNRILVYRVTEDGGLDQGRTFVDAGDLGIPDGIRCDTDGNVWAGWGAGPGLNGVMVFAPDGVAIGRIALPDRCANLCFGGARRNRLFMVTGQCLFGLYVNAQGAAWP</sequence>
<comment type="caution">
    <text evidence="5">The sequence shown here is derived from an EMBL/GenBank/DDBJ whole genome shotgun (WGS) entry which is preliminary data.</text>
</comment>
<feature type="binding site" evidence="3">
    <location>
        <position position="235"/>
    </location>
    <ligand>
        <name>a divalent metal cation</name>
        <dbReference type="ChEBI" id="CHEBI:60240"/>
    </ligand>
</feature>
<dbReference type="PATRIC" id="fig|477184.5.peg.2889"/>
<feature type="active site" description="Proton donor/acceptor" evidence="2">
    <location>
        <position position="235"/>
    </location>
</feature>
<dbReference type="eggNOG" id="COG3386">
    <property type="taxonomic scope" value="Bacteria"/>
</dbReference>
<proteinExistence type="predicted"/>
<dbReference type="RefSeq" id="WP_008163446.1">
    <property type="nucleotide sequence ID" value="NZ_AGUF01000052.1"/>
</dbReference>
<dbReference type="InterPro" id="IPR005511">
    <property type="entry name" value="SMP-30"/>
</dbReference>
<reference evidence="5 6" key="1">
    <citation type="journal article" date="2012" name="J. Bacteriol.">
        <title>Genome sequence of the highly efficient arsenite-oxidizing bacterium Achromobacter arsenitoxydans SY8.</title>
        <authorList>
            <person name="Li X."/>
            <person name="Hu Y."/>
            <person name="Gong J."/>
            <person name="Lin Y."/>
            <person name="Johnstone L."/>
            <person name="Rensing C."/>
            <person name="Wang G."/>
        </authorList>
    </citation>
    <scope>NUCLEOTIDE SEQUENCE [LARGE SCALE GENOMIC DNA]</scope>
    <source>
        <strain evidence="5 6">SY8</strain>
    </source>
</reference>
<feature type="binding site" evidence="3">
    <location>
        <position position="185"/>
    </location>
    <ligand>
        <name>a divalent metal cation</name>
        <dbReference type="ChEBI" id="CHEBI:60240"/>
    </ligand>
</feature>
<dbReference type="Pfam" id="PF08450">
    <property type="entry name" value="SGL"/>
    <property type="match status" value="1"/>
</dbReference>
<dbReference type="Proteomes" id="UP000003113">
    <property type="component" value="Unassembled WGS sequence"/>
</dbReference>
<dbReference type="SUPFAM" id="SSF63829">
    <property type="entry name" value="Calcium-dependent phosphotriesterase"/>
    <property type="match status" value="1"/>
</dbReference>
<evidence type="ECO:0000259" key="4">
    <source>
        <dbReference type="Pfam" id="PF08450"/>
    </source>
</evidence>
<feature type="binding site" evidence="3">
    <location>
        <position position="128"/>
    </location>
    <ligand>
        <name>substrate</name>
    </ligand>
</feature>
<feature type="domain" description="SMP-30/Gluconolactonase/LRE-like region" evidence="4">
    <location>
        <begin position="40"/>
        <end position="295"/>
    </location>
</feature>
<dbReference type="InterPro" id="IPR013658">
    <property type="entry name" value="SGL"/>
</dbReference>
<comment type="cofactor">
    <cofactor evidence="3">
        <name>Zn(2+)</name>
        <dbReference type="ChEBI" id="CHEBI:29105"/>
    </cofactor>
    <text evidence="3">Binds 1 divalent metal cation per subunit.</text>
</comment>
<dbReference type="EMBL" id="AGUF01000052">
    <property type="protein sequence ID" value="EHK65449.1"/>
    <property type="molecule type" value="Genomic_DNA"/>
</dbReference>
<dbReference type="PANTHER" id="PTHR47572:SF4">
    <property type="entry name" value="LACTONASE DRP35"/>
    <property type="match status" value="1"/>
</dbReference>
<name>H0F816_9BURK</name>
<evidence type="ECO:0000313" key="6">
    <source>
        <dbReference type="Proteomes" id="UP000003113"/>
    </source>
</evidence>
<keyword evidence="3" id="KW-0862">Zinc</keyword>
<feature type="binding site" evidence="3">
    <location>
        <position position="41"/>
    </location>
    <ligand>
        <name>a divalent metal cation</name>
        <dbReference type="ChEBI" id="CHEBI:60240"/>
    </ligand>
</feature>
<protein>
    <submittedName>
        <fullName evidence="5">Gluconolactonase</fullName>
    </submittedName>
</protein>
<dbReference type="Gene3D" id="2.120.10.30">
    <property type="entry name" value="TolB, C-terminal domain"/>
    <property type="match status" value="1"/>
</dbReference>
<keyword evidence="3" id="KW-0479">Metal-binding</keyword>
<evidence type="ECO:0000256" key="2">
    <source>
        <dbReference type="PIRSR" id="PIRSR605511-1"/>
    </source>
</evidence>
<dbReference type="InterPro" id="IPR011042">
    <property type="entry name" value="6-blade_b-propeller_TolB-like"/>
</dbReference>
<dbReference type="AlphaFoldDB" id="H0F816"/>
<organism evidence="5 6">
    <name type="scientific">Achromobacter arsenitoxydans SY8</name>
    <dbReference type="NCBI Taxonomy" id="477184"/>
    <lineage>
        <taxon>Bacteria</taxon>
        <taxon>Pseudomonadati</taxon>
        <taxon>Pseudomonadota</taxon>
        <taxon>Betaproteobacteria</taxon>
        <taxon>Burkholderiales</taxon>
        <taxon>Alcaligenaceae</taxon>
        <taxon>Achromobacter</taxon>
    </lineage>
</organism>
<dbReference type="GO" id="GO:0046872">
    <property type="term" value="F:metal ion binding"/>
    <property type="evidence" value="ECO:0007669"/>
    <property type="project" value="UniProtKB-KW"/>
</dbReference>
<dbReference type="GO" id="GO:0016787">
    <property type="term" value="F:hydrolase activity"/>
    <property type="evidence" value="ECO:0007669"/>
    <property type="project" value="UniProtKB-KW"/>
</dbReference>
<dbReference type="PRINTS" id="PR01790">
    <property type="entry name" value="SMP30FAMILY"/>
</dbReference>
<keyword evidence="6" id="KW-1185">Reference proteome</keyword>
<dbReference type="InterPro" id="IPR051262">
    <property type="entry name" value="SMP-30/CGR1_Lactonase"/>
</dbReference>
<evidence type="ECO:0000313" key="5">
    <source>
        <dbReference type="EMBL" id="EHK65449.1"/>
    </source>
</evidence>
<gene>
    <name evidence="5" type="ORF">KYC_14572</name>
</gene>
<dbReference type="STRING" id="477184.KYC_14572"/>
<dbReference type="PANTHER" id="PTHR47572">
    <property type="entry name" value="LIPOPROTEIN-RELATED"/>
    <property type="match status" value="1"/>
</dbReference>